<dbReference type="AlphaFoldDB" id="A0A318KNT4"/>
<evidence type="ECO:0000313" key="3">
    <source>
        <dbReference type="EMBL" id="PXX64045.1"/>
    </source>
</evidence>
<feature type="transmembrane region" description="Helical" evidence="2">
    <location>
        <begin position="56"/>
        <end position="79"/>
    </location>
</feature>
<feature type="transmembrane region" description="Helical" evidence="2">
    <location>
        <begin position="121"/>
        <end position="140"/>
    </location>
</feature>
<protein>
    <recommendedName>
        <fullName evidence="5">Integral membrane protein</fullName>
    </recommendedName>
</protein>
<keyword evidence="4" id="KW-1185">Reference proteome</keyword>
<name>A0A318KNT4_9NOCA</name>
<accession>A0A318KNT4</accession>
<feature type="transmembrane region" description="Helical" evidence="2">
    <location>
        <begin position="15"/>
        <end position="35"/>
    </location>
</feature>
<sequence length="298" mass="33526">MRRWLSEDVVAQGRLPLLCFLLGFIVGFLLIRLSVRLIRKQVRWWPGNLRSGGVHIHHMVFGVILVLASGVGMVTLYQTADTTTAAVLAAAFGVGAALTLDEFALIFYLRDVYWEEQGRTSVDAVFVALAVTGLLLLGFHPLWLLDLNDFRSDPSIEVRVFVVAFAVVNLALAAIVIAKGKIWTGLFGMFFLPLLFVGALRLSRPGAPWARWRYADRRRLMYRSIVRERRYRRPVIRAKIFVQDLVAGKPDVEHVRTAAEAELTRTVVPAPPAPHRHHLSLFPADHEPEPVSHTPDRD</sequence>
<evidence type="ECO:0000256" key="2">
    <source>
        <dbReference type="SAM" id="Phobius"/>
    </source>
</evidence>
<feature type="region of interest" description="Disordered" evidence="1">
    <location>
        <begin position="278"/>
        <end position="298"/>
    </location>
</feature>
<evidence type="ECO:0008006" key="5">
    <source>
        <dbReference type="Google" id="ProtNLM"/>
    </source>
</evidence>
<feature type="transmembrane region" description="Helical" evidence="2">
    <location>
        <begin position="160"/>
        <end position="178"/>
    </location>
</feature>
<feature type="transmembrane region" description="Helical" evidence="2">
    <location>
        <begin position="185"/>
        <end position="203"/>
    </location>
</feature>
<proteinExistence type="predicted"/>
<reference evidence="3 4" key="1">
    <citation type="submission" date="2018-05" db="EMBL/GenBank/DDBJ databases">
        <title>Genomic Encyclopedia of Type Strains, Phase IV (KMG-IV): sequencing the most valuable type-strain genomes for metagenomic binning, comparative biology and taxonomic classification.</title>
        <authorList>
            <person name="Goeker M."/>
        </authorList>
    </citation>
    <scope>NUCLEOTIDE SEQUENCE [LARGE SCALE GENOMIC DNA]</scope>
    <source>
        <strain evidence="3 4">DSM 44704</strain>
    </source>
</reference>
<dbReference type="Proteomes" id="UP000247569">
    <property type="component" value="Unassembled WGS sequence"/>
</dbReference>
<keyword evidence="2" id="KW-0812">Transmembrane</keyword>
<feature type="transmembrane region" description="Helical" evidence="2">
    <location>
        <begin position="85"/>
        <end position="109"/>
    </location>
</feature>
<gene>
    <name evidence="3" type="ORF">DFR70_105227</name>
</gene>
<dbReference type="EMBL" id="QJKF01000005">
    <property type="protein sequence ID" value="PXX64045.1"/>
    <property type="molecule type" value="Genomic_DNA"/>
</dbReference>
<keyword evidence="2" id="KW-1133">Transmembrane helix</keyword>
<evidence type="ECO:0000256" key="1">
    <source>
        <dbReference type="SAM" id="MobiDB-lite"/>
    </source>
</evidence>
<evidence type="ECO:0000313" key="4">
    <source>
        <dbReference type="Proteomes" id="UP000247569"/>
    </source>
</evidence>
<dbReference type="OrthoDB" id="8535577at2"/>
<keyword evidence="2" id="KW-0472">Membrane</keyword>
<feature type="compositionally biased region" description="Basic and acidic residues" evidence="1">
    <location>
        <begin position="284"/>
        <end position="298"/>
    </location>
</feature>
<organism evidence="3 4">
    <name type="scientific">Nocardia tenerifensis</name>
    <dbReference type="NCBI Taxonomy" id="228006"/>
    <lineage>
        <taxon>Bacteria</taxon>
        <taxon>Bacillati</taxon>
        <taxon>Actinomycetota</taxon>
        <taxon>Actinomycetes</taxon>
        <taxon>Mycobacteriales</taxon>
        <taxon>Nocardiaceae</taxon>
        <taxon>Nocardia</taxon>
    </lineage>
</organism>
<comment type="caution">
    <text evidence="3">The sequence shown here is derived from an EMBL/GenBank/DDBJ whole genome shotgun (WGS) entry which is preliminary data.</text>
</comment>
<dbReference type="RefSeq" id="WP_040737406.1">
    <property type="nucleotide sequence ID" value="NZ_QJKF01000005.1"/>
</dbReference>